<keyword evidence="4" id="KW-1185">Reference proteome</keyword>
<accession>A0ABQ8FSD5</accession>
<feature type="region of interest" description="Disordered" evidence="2">
    <location>
        <begin position="1"/>
        <end position="21"/>
    </location>
</feature>
<comment type="similarity">
    <text evidence="1">Belongs to the Cyclase 1 superfamily.</text>
</comment>
<dbReference type="EMBL" id="JAGTJR010000076">
    <property type="protein sequence ID" value="KAH7015999.1"/>
    <property type="molecule type" value="Genomic_DNA"/>
</dbReference>
<comment type="caution">
    <text evidence="3">The sequence shown here is derived from an EMBL/GenBank/DDBJ whole genome shotgun (WGS) entry which is preliminary data.</text>
</comment>
<dbReference type="Proteomes" id="UP000774617">
    <property type="component" value="Unassembled WGS sequence"/>
</dbReference>
<evidence type="ECO:0000256" key="1">
    <source>
        <dbReference type="ARBA" id="ARBA00007865"/>
    </source>
</evidence>
<dbReference type="PANTHER" id="PTHR34861:SF10">
    <property type="entry name" value="CYCLASE"/>
    <property type="match status" value="1"/>
</dbReference>
<evidence type="ECO:0000256" key="2">
    <source>
        <dbReference type="SAM" id="MobiDB-lite"/>
    </source>
</evidence>
<evidence type="ECO:0000313" key="3">
    <source>
        <dbReference type="EMBL" id="KAH7015999.1"/>
    </source>
</evidence>
<dbReference type="PANTHER" id="PTHR34861">
    <property type="match status" value="1"/>
</dbReference>
<protein>
    <recommendedName>
        <fullName evidence="5">Cyclase</fullName>
    </recommendedName>
</protein>
<proteinExistence type="inferred from homology"/>
<dbReference type="InterPro" id="IPR007325">
    <property type="entry name" value="KFase/CYL"/>
</dbReference>
<sequence>MSSSNNSKPSPPQQSALSAAAARLSSLASHLTAASPAHPHPHPYTAFDALPRVPSQPQGCAWGLWGASDELGTLNLLTPERVRAARSEIQTGESAQLDWPLHNVQFPGFGRKPFEQKVLDLASLGFKALDDEVYVNTQSGSQWDSLKHFAHQPTGMYYNGVSHDTALKTITNGIHKWCERGGIVGRGVLVDWVRWYEHKHGNPPSPVTRHEIPVSELEETLKYQGTTTQPGDIMLIRSGYVRWHNNATPADRKKGTQDASLAIGVQSNEATVRWLYDRHFAAVAGDTVAFEAWPPPLESGWCLHEWLLVQWGTPIGEMWDLEKLSDMCERERRWSFFLTSAPLHIQGGVGSPPGAIAIF</sequence>
<reference evidence="3 4" key="1">
    <citation type="journal article" date="2021" name="Nat. Commun.">
        <title>Genetic determinants of endophytism in the Arabidopsis root mycobiome.</title>
        <authorList>
            <person name="Mesny F."/>
            <person name="Miyauchi S."/>
            <person name="Thiergart T."/>
            <person name="Pickel B."/>
            <person name="Atanasova L."/>
            <person name="Karlsson M."/>
            <person name="Huettel B."/>
            <person name="Barry K.W."/>
            <person name="Haridas S."/>
            <person name="Chen C."/>
            <person name="Bauer D."/>
            <person name="Andreopoulos W."/>
            <person name="Pangilinan J."/>
            <person name="LaButti K."/>
            <person name="Riley R."/>
            <person name="Lipzen A."/>
            <person name="Clum A."/>
            <person name="Drula E."/>
            <person name="Henrissat B."/>
            <person name="Kohler A."/>
            <person name="Grigoriev I.V."/>
            <person name="Martin F.M."/>
            <person name="Hacquard S."/>
        </authorList>
    </citation>
    <scope>NUCLEOTIDE SEQUENCE [LARGE SCALE GENOMIC DNA]</scope>
    <source>
        <strain evidence="3 4">MPI-SDFR-AT-0080</strain>
    </source>
</reference>
<dbReference type="SUPFAM" id="SSF102198">
    <property type="entry name" value="Putative cyclase"/>
    <property type="match status" value="1"/>
</dbReference>
<dbReference type="Gene3D" id="3.50.30.50">
    <property type="entry name" value="Putative cyclase"/>
    <property type="match status" value="1"/>
</dbReference>
<evidence type="ECO:0000313" key="4">
    <source>
        <dbReference type="Proteomes" id="UP000774617"/>
    </source>
</evidence>
<name>A0ABQ8FSD5_9PEZI</name>
<organism evidence="3 4">
    <name type="scientific">Macrophomina phaseolina</name>
    <dbReference type="NCBI Taxonomy" id="35725"/>
    <lineage>
        <taxon>Eukaryota</taxon>
        <taxon>Fungi</taxon>
        <taxon>Dikarya</taxon>
        <taxon>Ascomycota</taxon>
        <taxon>Pezizomycotina</taxon>
        <taxon>Dothideomycetes</taxon>
        <taxon>Dothideomycetes incertae sedis</taxon>
        <taxon>Botryosphaeriales</taxon>
        <taxon>Botryosphaeriaceae</taxon>
        <taxon>Macrophomina</taxon>
    </lineage>
</organism>
<evidence type="ECO:0008006" key="5">
    <source>
        <dbReference type="Google" id="ProtNLM"/>
    </source>
</evidence>
<dbReference type="Pfam" id="PF04199">
    <property type="entry name" value="Cyclase"/>
    <property type="match status" value="1"/>
</dbReference>
<dbReference type="InterPro" id="IPR037175">
    <property type="entry name" value="KFase_sf"/>
</dbReference>
<gene>
    <name evidence="3" type="ORF">B0J12DRAFT_419207</name>
</gene>